<dbReference type="EMBL" id="JAKJXP020000054">
    <property type="protein sequence ID" value="KAK7751120.1"/>
    <property type="molecule type" value="Genomic_DNA"/>
</dbReference>
<dbReference type="Proteomes" id="UP001320420">
    <property type="component" value="Unassembled WGS sequence"/>
</dbReference>
<proteinExistence type="predicted"/>
<protein>
    <recommendedName>
        <fullName evidence="3">Heterokaryon incompatibility domain-containing protein</fullName>
    </recommendedName>
</protein>
<evidence type="ECO:0000313" key="1">
    <source>
        <dbReference type="EMBL" id="KAK7751120.1"/>
    </source>
</evidence>
<dbReference type="PANTHER" id="PTHR33112:SF12">
    <property type="entry name" value="HETEROKARYON INCOMPATIBILITY DOMAIN-CONTAINING PROTEIN"/>
    <property type="match status" value="1"/>
</dbReference>
<accession>A0AAN9URS3</accession>
<dbReference type="AlphaFoldDB" id="A0AAN9URS3"/>
<dbReference type="PANTHER" id="PTHR33112">
    <property type="entry name" value="DOMAIN PROTEIN, PUTATIVE-RELATED"/>
    <property type="match status" value="1"/>
</dbReference>
<keyword evidence="2" id="KW-1185">Reference proteome</keyword>
<organism evidence="1 2">
    <name type="scientific">Diatrype stigma</name>
    <dbReference type="NCBI Taxonomy" id="117547"/>
    <lineage>
        <taxon>Eukaryota</taxon>
        <taxon>Fungi</taxon>
        <taxon>Dikarya</taxon>
        <taxon>Ascomycota</taxon>
        <taxon>Pezizomycotina</taxon>
        <taxon>Sordariomycetes</taxon>
        <taxon>Xylariomycetidae</taxon>
        <taxon>Xylariales</taxon>
        <taxon>Diatrypaceae</taxon>
        <taxon>Diatrype</taxon>
    </lineage>
</organism>
<comment type="caution">
    <text evidence="1">The sequence shown here is derived from an EMBL/GenBank/DDBJ whole genome shotgun (WGS) entry which is preliminary data.</text>
</comment>
<sequence>MPSLGDDTDFLKSLEHNECLSPKTETIEKDGNLMVAIMARGYKPADDQAQEAQHDILTNVEARFLTNHEVLRRVSSVLEAKIGPRPSVGEAPRGVELPYHNPGAVSIVFRILHGEKPPKWKDGLTVPVLYAVTTFSALYKLTPSLQLTIMKTLDKKLAETQVELSKCQEEHFKTRSEELKLDLCSRCAALDLRIEKFLIDSNPFNEATHRWDYANADRMKTHGSSHFTLKTGISPQEFADVNELRAKGKQCQFCKLASTAIARYSRGNIPGNTKCFLTWQVDGRGDDTVRKRPRGGDTARRIINKTRRLRLSWGEDVNKGQVYLVLAAPNNAPSIGIEAPAPWGMDTQSLGREFHDDIEKQALIKSWLDLCHNEHGDTCSETHGKSVDHLNLVRESYFGVIDVVDMQLKSLPIENGTPARYVALSYVWGSDRKEPRYMTTITTVMTHIRHGGLSYAWAKLPKTIQDAILLWTACRKATSASYAANS</sequence>
<name>A0AAN9URS3_9PEZI</name>
<reference evidence="1 2" key="1">
    <citation type="submission" date="2024-02" db="EMBL/GenBank/DDBJ databases">
        <title>De novo assembly and annotation of 12 fungi associated with fruit tree decline syndrome in Ontario, Canada.</title>
        <authorList>
            <person name="Sulman M."/>
            <person name="Ellouze W."/>
            <person name="Ilyukhin E."/>
        </authorList>
    </citation>
    <scope>NUCLEOTIDE SEQUENCE [LARGE SCALE GENOMIC DNA]</scope>
    <source>
        <strain evidence="1 2">M11/M66-122</strain>
    </source>
</reference>
<evidence type="ECO:0008006" key="3">
    <source>
        <dbReference type="Google" id="ProtNLM"/>
    </source>
</evidence>
<gene>
    <name evidence="1" type="ORF">SLS62_006949</name>
</gene>
<evidence type="ECO:0000313" key="2">
    <source>
        <dbReference type="Proteomes" id="UP001320420"/>
    </source>
</evidence>